<dbReference type="GO" id="GO:0022857">
    <property type="term" value="F:transmembrane transporter activity"/>
    <property type="evidence" value="ECO:0007669"/>
    <property type="project" value="InterPro"/>
</dbReference>
<dbReference type="Proteomes" id="UP000256838">
    <property type="component" value="Unassembled WGS sequence"/>
</dbReference>
<evidence type="ECO:0000256" key="5">
    <source>
        <dbReference type="ARBA" id="ARBA00023136"/>
    </source>
</evidence>
<dbReference type="Pfam" id="PF02653">
    <property type="entry name" value="BPD_transp_2"/>
    <property type="match status" value="1"/>
</dbReference>
<feature type="transmembrane region" description="Helical" evidence="6">
    <location>
        <begin position="302"/>
        <end position="323"/>
    </location>
</feature>
<feature type="transmembrane region" description="Helical" evidence="6">
    <location>
        <begin position="84"/>
        <end position="101"/>
    </location>
</feature>
<keyword evidence="4 6" id="KW-1133">Transmembrane helix</keyword>
<name>A0A3D8JYW4_9BURK</name>
<reference evidence="7 8" key="1">
    <citation type="submission" date="2018-08" db="EMBL/GenBank/DDBJ databases">
        <title>Paraburkholderia sp. DHOM06 isolated from forest soil.</title>
        <authorList>
            <person name="Gao Z.-H."/>
            <person name="Qiu L.-H."/>
        </authorList>
    </citation>
    <scope>NUCLEOTIDE SEQUENCE [LARGE SCALE GENOMIC DNA]</scope>
    <source>
        <strain evidence="7 8">DHOM06</strain>
    </source>
</reference>
<feature type="transmembrane region" description="Helical" evidence="6">
    <location>
        <begin position="25"/>
        <end position="45"/>
    </location>
</feature>
<evidence type="ECO:0000256" key="2">
    <source>
        <dbReference type="ARBA" id="ARBA00022475"/>
    </source>
</evidence>
<keyword evidence="5 6" id="KW-0472">Membrane</keyword>
<feature type="transmembrane region" description="Helical" evidence="6">
    <location>
        <begin position="171"/>
        <end position="192"/>
    </location>
</feature>
<feature type="transmembrane region" description="Helical" evidence="6">
    <location>
        <begin position="107"/>
        <end position="126"/>
    </location>
</feature>
<keyword evidence="2" id="KW-1003">Cell membrane</keyword>
<organism evidence="7 8">
    <name type="scientific">Trinickia dinghuensis</name>
    <dbReference type="NCBI Taxonomy" id="2291023"/>
    <lineage>
        <taxon>Bacteria</taxon>
        <taxon>Pseudomonadati</taxon>
        <taxon>Pseudomonadota</taxon>
        <taxon>Betaproteobacteria</taxon>
        <taxon>Burkholderiales</taxon>
        <taxon>Burkholderiaceae</taxon>
        <taxon>Trinickia</taxon>
    </lineage>
</organism>
<evidence type="ECO:0000256" key="6">
    <source>
        <dbReference type="SAM" id="Phobius"/>
    </source>
</evidence>
<gene>
    <name evidence="7" type="ORF">DWV00_18100</name>
</gene>
<protein>
    <submittedName>
        <fullName evidence="7">ABC transporter permease</fullName>
    </submittedName>
</protein>
<dbReference type="OrthoDB" id="9799990at2"/>
<dbReference type="CDD" id="cd06579">
    <property type="entry name" value="TM_PBP1_transp_AraH_like"/>
    <property type="match status" value="1"/>
</dbReference>
<keyword evidence="3 6" id="KW-0812">Transmembrane</keyword>
<evidence type="ECO:0000313" key="7">
    <source>
        <dbReference type="EMBL" id="RDU97814.1"/>
    </source>
</evidence>
<feature type="transmembrane region" description="Helical" evidence="6">
    <location>
        <begin position="223"/>
        <end position="241"/>
    </location>
</feature>
<feature type="transmembrane region" description="Helical" evidence="6">
    <location>
        <begin position="57"/>
        <end position="77"/>
    </location>
</feature>
<keyword evidence="8" id="KW-1185">Reference proteome</keyword>
<dbReference type="PANTHER" id="PTHR32196:SF72">
    <property type="entry name" value="RIBOSE IMPORT PERMEASE PROTEIN RBSC"/>
    <property type="match status" value="1"/>
</dbReference>
<proteinExistence type="predicted"/>
<feature type="transmembrane region" description="Helical" evidence="6">
    <location>
        <begin position="261"/>
        <end position="290"/>
    </location>
</feature>
<comment type="caution">
    <text evidence="7">The sequence shown here is derived from an EMBL/GenBank/DDBJ whole genome shotgun (WGS) entry which is preliminary data.</text>
</comment>
<dbReference type="EMBL" id="QRGA01000009">
    <property type="protein sequence ID" value="RDU97814.1"/>
    <property type="molecule type" value="Genomic_DNA"/>
</dbReference>
<dbReference type="InterPro" id="IPR001851">
    <property type="entry name" value="ABC_transp_permease"/>
</dbReference>
<dbReference type="GO" id="GO:0005886">
    <property type="term" value="C:plasma membrane"/>
    <property type="evidence" value="ECO:0007669"/>
    <property type="project" value="UniProtKB-SubCell"/>
</dbReference>
<evidence type="ECO:0000256" key="1">
    <source>
        <dbReference type="ARBA" id="ARBA00004651"/>
    </source>
</evidence>
<evidence type="ECO:0000256" key="4">
    <source>
        <dbReference type="ARBA" id="ARBA00022989"/>
    </source>
</evidence>
<sequence length="329" mass="33000">MATAAAGAAPLRGDKERRNRVVRLIQARGAIGILIVVSLIAGGVFPDFLHPANLADIVSAASFLGLIAIGQSLVIILGGFDLSVGSLVGLGTVIAAYAAPYGWVAALVAPIVVGLCVGLVNGILIARAQMAPFIVTLAALLGLKGFALVLANQDLLIANPGFFAHIANGSLLGISNLIWILVIAYAIGGLVLNHTSYGAAIFAIGGNEEAARMLGVRVERVKIATYGVSGALAGLAGALLASHLDSGLAGAGTGYELQSIAAAVIGGVLLTGGVGTMAGPLAGVILLGVIENVINQVGTLSPYYQNLASGAFLLVAVIAQTLLTSSRKQ</sequence>
<dbReference type="PANTHER" id="PTHR32196">
    <property type="entry name" value="ABC TRANSPORTER PERMEASE PROTEIN YPHD-RELATED-RELATED"/>
    <property type="match status" value="1"/>
</dbReference>
<evidence type="ECO:0000313" key="8">
    <source>
        <dbReference type="Proteomes" id="UP000256838"/>
    </source>
</evidence>
<evidence type="ECO:0000256" key="3">
    <source>
        <dbReference type="ARBA" id="ARBA00022692"/>
    </source>
</evidence>
<feature type="transmembrane region" description="Helical" evidence="6">
    <location>
        <begin position="133"/>
        <end position="151"/>
    </location>
</feature>
<dbReference type="AlphaFoldDB" id="A0A3D8JYW4"/>
<comment type="subcellular location">
    <subcellularLocation>
        <location evidence="1">Cell membrane</location>
        <topology evidence="1">Multi-pass membrane protein</topology>
    </subcellularLocation>
</comment>
<accession>A0A3D8JYW4</accession>